<accession>A0A914UXB9</accession>
<reference evidence="3" key="1">
    <citation type="submission" date="2022-11" db="UniProtKB">
        <authorList>
            <consortium name="WormBaseParasite"/>
        </authorList>
    </citation>
    <scope>IDENTIFICATION</scope>
</reference>
<dbReference type="InterPro" id="IPR029058">
    <property type="entry name" value="AB_hydrolase_fold"/>
</dbReference>
<keyword evidence="2" id="KW-1185">Reference proteome</keyword>
<organism evidence="2 3">
    <name type="scientific">Plectus sambesii</name>
    <dbReference type="NCBI Taxonomy" id="2011161"/>
    <lineage>
        <taxon>Eukaryota</taxon>
        <taxon>Metazoa</taxon>
        <taxon>Ecdysozoa</taxon>
        <taxon>Nematoda</taxon>
        <taxon>Chromadorea</taxon>
        <taxon>Plectida</taxon>
        <taxon>Plectina</taxon>
        <taxon>Plectoidea</taxon>
        <taxon>Plectidae</taxon>
        <taxon>Plectus</taxon>
    </lineage>
</organism>
<dbReference type="PANTHER" id="PTHR44590">
    <property type="entry name" value="CARBOXYLIC ESTER HYDROLASE-RELATED"/>
    <property type="match status" value="1"/>
</dbReference>
<evidence type="ECO:0000259" key="1">
    <source>
        <dbReference type="Pfam" id="PF00135"/>
    </source>
</evidence>
<dbReference type="SUPFAM" id="SSF53474">
    <property type="entry name" value="alpha/beta-Hydrolases"/>
    <property type="match status" value="1"/>
</dbReference>
<proteinExistence type="predicted"/>
<feature type="domain" description="Carboxylesterase type B" evidence="1">
    <location>
        <begin position="2"/>
        <end position="189"/>
    </location>
</feature>
<evidence type="ECO:0000313" key="3">
    <source>
        <dbReference type="WBParaSite" id="PSAMB.scaffold1340size48625.g12505.t1"/>
    </source>
</evidence>
<dbReference type="Proteomes" id="UP000887566">
    <property type="component" value="Unplaced"/>
</dbReference>
<evidence type="ECO:0000313" key="2">
    <source>
        <dbReference type="Proteomes" id="UP000887566"/>
    </source>
</evidence>
<name>A0A914UXB9_9BILA</name>
<dbReference type="WBParaSite" id="PSAMB.scaffold1340size48625.g12505.t1">
    <property type="protein sequence ID" value="PSAMB.scaffold1340size48625.g12505.t1"/>
    <property type="gene ID" value="PSAMB.scaffold1340size48625.g12505"/>
</dbReference>
<sequence length="189" mass="20551">MGEIHGRRLIEEGENQVDGFYAIPYAKAPIGELRFKKPVAHEPWTEPLEATKFGSKCKQFLEIKQVSTDHSTSESDDCLLLNVFAPAWGSESAFPVIFWIHGGGYGYGSSIEYGDIGIAKSMVAEGVIVVTINYRLGPIGFFTTGDDECPGNFGLWDQRLALQWVKDNIAAFNGDPDKITVSGESAGGA</sequence>
<dbReference type="PANTHER" id="PTHR44590:SF3">
    <property type="entry name" value="CARBOXYLESTERASE TYPE B DOMAIN-CONTAINING PROTEIN"/>
    <property type="match status" value="1"/>
</dbReference>
<dbReference type="InterPro" id="IPR002018">
    <property type="entry name" value="CarbesteraseB"/>
</dbReference>
<dbReference type="Gene3D" id="3.40.50.1820">
    <property type="entry name" value="alpha/beta hydrolase"/>
    <property type="match status" value="1"/>
</dbReference>
<dbReference type="Pfam" id="PF00135">
    <property type="entry name" value="COesterase"/>
    <property type="match status" value="1"/>
</dbReference>
<protein>
    <submittedName>
        <fullName evidence="3">Carboxylesterase type B domain-containing protein</fullName>
    </submittedName>
</protein>
<dbReference type="AlphaFoldDB" id="A0A914UXB9"/>